<evidence type="ECO:0000313" key="1">
    <source>
        <dbReference type="EMBL" id="GGB75526.1"/>
    </source>
</evidence>
<sequence length="237" mass="28210">MDQHQDVFWDGETQEKKLHQIEKKSEYGFADLYGAFDLDEGIRELQNRMKRRASGRIFGTEMQDYHAEIMKTDIEEYITRLRHLGFDRFIFLERNYLRKLVSHLIATQRQKFHIQSKEHVAAHKIRINPARIYVGHRHTTLLDAFYQYRDFFAKAHDAVENCKILRLSYEQDIQRNPVVAAQRTCQFLEIDEHLPQINFGKTTDSPLSEIVDNYEEVIECVLKSEFSQEAQDLLRNE</sequence>
<dbReference type="SUPFAM" id="SSF52540">
    <property type="entry name" value="P-loop containing nucleoside triphosphate hydrolases"/>
    <property type="match status" value="1"/>
</dbReference>
<proteinExistence type="predicted"/>
<comment type="caution">
    <text evidence="1">The sequence shown here is derived from an EMBL/GenBank/DDBJ whole genome shotgun (WGS) entry which is preliminary data.</text>
</comment>
<accession>A0ABQ1JVE4</accession>
<gene>
    <name evidence="1" type="ORF">GCM10010833_33440</name>
</gene>
<name>A0ABQ1JVE4_9SPHN</name>
<dbReference type="InterPro" id="IPR027417">
    <property type="entry name" value="P-loop_NTPase"/>
</dbReference>
<organism evidence="1 2">
    <name type="scientific">Blastomonas aquatica</name>
    <dbReference type="NCBI Taxonomy" id="1510276"/>
    <lineage>
        <taxon>Bacteria</taxon>
        <taxon>Pseudomonadati</taxon>
        <taxon>Pseudomonadota</taxon>
        <taxon>Alphaproteobacteria</taxon>
        <taxon>Sphingomonadales</taxon>
        <taxon>Sphingomonadaceae</taxon>
        <taxon>Blastomonas</taxon>
    </lineage>
</organism>
<protein>
    <recommendedName>
        <fullName evidence="3">Sulphotransferase Stf0 domain-containing protein</fullName>
    </recommendedName>
</protein>
<dbReference type="Gene3D" id="3.40.50.300">
    <property type="entry name" value="P-loop containing nucleotide triphosphate hydrolases"/>
    <property type="match status" value="1"/>
</dbReference>
<evidence type="ECO:0008006" key="3">
    <source>
        <dbReference type="Google" id="ProtNLM"/>
    </source>
</evidence>
<keyword evidence="2" id="KW-1185">Reference proteome</keyword>
<evidence type="ECO:0000313" key="2">
    <source>
        <dbReference type="Proteomes" id="UP000614261"/>
    </source>
</evidence>
<reference evidence="2" key="1">
    <citation type="journal article" date="2019" name="Int. J. Syst. Evol. Microbiol.">
        <title>The Global Catalogue of Microorganisms (GCM) 10K type strain sequencing project: providing services to taxonomists for standard genome sequencing and annotation.</title>
        <authorList>
            <consortium name="The Broad Institute Genomics Platform"/>
            <consortium name="The Broad Institute Genome Sequencing Center for Infectious Disease"/>
            <person name="Wu L."/>
            <person name="Ma J."/>
        </authorList>
    </citation>
    <scope>NUCLEOTIDE SEQUENCE [LARGE SCALE GENOMIC DNA]</scope>
    <source>
        <strain evidence="2">CGMCC 1.12851</strain>
    </source>
</reference>
<dbReference type="Proteomes" id="UP000614261">
    <property type="component" value="Unassembled WGS sequence"/>
</dbReference>
<dbReference type="EMBL" id="BMGD01000008">
    <property type="protein sequence ID" value="GGB75526.1"/>
    <property type="molecule type" value="Genomic_DNA"/>
</dbReference>